<feature type="region of interest" description="Disordered" evidence="1">
    <location>
        <begin position="124"/>
        <end position="177"/>
    </location>
</feature>
<dbReference type="Gene3D" id="1.25.40.10">
    <property type="entry name" value="Tetratricopeptide repeat domain"/>
    <property type="match status" value="1"/>
</dbReference>
<comment type="caution">
    <text evidence="2">The sequence shown here is derived from an EMBL/GenBank/DDBJ whole genome shotgun (WGS) entry which is preliminary data.</text>
</comment>
<feature type="region of interest" description="Disordered" evidence="1">
    <location>
        <begin position="1089"/>
        <end position="1115"/>
    </location>
</feature>
<feature type="region of interest" description="Disordered" evidence="1">
    <location>
        <begin position="191"/>
        <end position="216"/>
    </location>
</feature>
<feature type="region of interest" description="Disordered" evidence="1">
    <location>
        <begin position="796"/>
        <end position="892"/>
    </location>
</feature>
<dbReference type="Proteomes" id="UP000533469">
    <property type="component" value="Unassembled WGS sequence"/>
</dbReference>
<name>A0A839ZEJ5_9HYPH</name>
<keyword evidence="3" id="KW-1185">Reference proteome</keyword>
<feature type="compositionally biased region" description="Low complexity" evidence="1">
    <location>
        <begin position="810"/>
        <end position="823"/>
    </location>
</feature>
<accession>A0A839ZEJ5</accession>
<proteinExistence type="predicted"/>
<dbReference type="SUPFAM" id="SSF81901">
    <property type="entry name" value="HCP-like"/>
    <property type="match status" value="1"/>
</dbReference>
<dbReference type="EMBL" id="JACICD010000008">
    <property type="protein sequence ID" value="MBB3773077.1"/>
    <property type="molecule type" value="Genomic_DNA"/>
</dbReference>
<feature type="compositionally biased region" description="Low complexity" evidence="1">
    <location>
        <begin position="855"/>
        <end position="881"/>
    </location>
</feature>
<sequence length="1115" mass="116613">MRQRVPSLSGQIAPEAWRAMSDAARRAGLPLDEWLKAQLIASNAGVAQTAAASGGSVEDLQRRVEELSGAIDRLVDSAPSAIRQAEPPAPTNRRAPSPPRSAALAATDGRIDAAIRQINERLDALNTPRASARQHTTVPAGEDISRPAEAVARRDDPPAATDAPPRRRERPVPAAHSPQAIEAAIAEIAARQQQLDQAAGTRPPRPIPPLARGEEPVPGPSPLFAPLPERPAARHPMKADPLDAIQHELGEMRQTIADLAPRQAIDELQRTMMRLADRAERTRAGDDDMRATLLALRDMIGNLKRPEHPGVLITRVEQLERKIDIVNAKTVDGAAIARLQAQAGEIRELLARALSTDALQRLAEQVALLAGRIGQIPRVDETTLQAAVAPLERRIDALVERIDRRPEPVVPVDDILGRLDALQKELASARREPPAGMEHLFRGMAERLERIERPIQLPDHGPRFDALSRQVAEIAQKLDHAATPAAQITGQLSTIERAVNDLFIHMEETRATLLATSGNRPHPTGGGGGSGGAGAGLGDAHALLKREIAAIEAARASARPPHANTAPSSPALRNPDAPAHAVIPAKPVRQAGPQPSFTPPPASIPKPFEPQLMRAALEELARSPQVATAYAAPPAYQPADDETATYAPEEALQEALHETPQEALHETPQDASGQAPKPAPEKTRLMPGALGDAFDLPGAPEVRAPHGPVGSPGAAAGQPGRAHFIAQARRATQPGTRDRADPAGRHGERGSPAARNTARWAARIRAMLLIGACGSALAYGSWHVLGTMREGQLRAGAPVPAGSQPTLARPGASSLPPGAAPLPDDITGSIGNGPRGAPAGPPSALPMPAVPPATPSQTAPTQAAPNQAAPNQAAPNLAPGPSSMAGPEDLPLAIGSQGLRSAALSGDAGAAFEVANRFQQGMGVPPSAARAAQWFAFAADCGSIPAAYRLGALYEKGAEGVPRDLARARTLYEQAARAGNLHAMHNLGVLLASGTNGPPDYAQAAAWFTSAAEHGLRDSQFNLAILYARGFGVVADPVQAWRWFALAAAAGDAQAAAKRDAIGVMLDPKSLAAARLAVQGWTPVMADARANEGTGPEAGKAADPAATVPRKTALR</sequence>
<dbReference type="PANTHER" id="PTHR43628:SF1">
    <property type="entry name" value="CHITIN SYNTHASE REGULATORY FACTOR 2-RELATED"/>
    <property type="match status" value="1"/>
</dbReference>
<dbReference type="SMART" id="SM00671">
    <property type="entry name" value="SEL1"/>
    <property type="match status" value="4"/>
</dbReference>
<gene>
    <name evidence="2" type="ORF">FHS55_003708</name>
</gene>
<dbReference type="RefSeq" id="WP_183191237.1">
    <property type="nucleotide sequence ID" value="NZ_JACICD010000008.1"/>
</dbReference>
<dbReference type="AlphaFoldDB" id="A0A839ZEJ5"/>
<feature type="compositionally biased region" description="Low complexity" evidence="1">
    <location>
        <begin position="91"/>
        <end position="104"/>
    </location>
</feature>
<dbReference type="InterPro" id="IPR006597">
    <property type="entry name" value="Sel1-like"/>
</dbReference>
<feature type="region of interest" description="Disordered" evidence="1">
    <location>
        <begin position="660"/>
        <end position="756"/>
    </location>
</feature>
<feature type="region of interest" description="Disordered" evidence="1">
    <location>
        <begin position="554"/>
        <end position="578"/>
    </location>
</feature>
<dbReference type="PANTHER" id="PTHR43628">
    <property type="entry name" value="ACTIVATOR OF C KINASE PROTEIN 1-RELATED"/>
    <property type="match status" value="1"/>
</dbReference>
<dbReference type="InterPro" id="IPR011990">
    <property type="entry name" value="TPR-like_helical_dom_sf"/>
</dbReference>
<organism evidence="2 3">
    <name type="scientific">Ancylobacter tetraedralis</name>
    <dbReference type="NCBI Taxonomy" id="217068"/>
    <lineage>
        <taxon>Bacteria</taxon>
        <taxon>Pseudomonadati</taxon>
        <taxon>Pseudomonadota</taxon>
        <taxon>Alphaproteobacteria</taxon>
        <taxon>Hyphomicrobiales</taxon>
        <taxon>Xanthobacteraceae</taxon>
        <taxon>Ancylobacter</taxon>
    </lineage>
</organism>
<evidence type="ECO:0000313" key="3">
    <source>
        <dbReference type="Proteomes" id="UP000533469"/>
    </source>
</evidence>
<feature type="compositionally biased region" description="Pro residues" evidence="1">
    <location>
        <begin position="839"/>
        <end position="854"/>
    </location>
</feature>
<dbReference type="Pfam" id="PF08238">
    <property type="entry name" value="Sel1"/>
    <property type="match status" value="4"/>
</dbReference>
<evidence type="ECO:0000313" key="2">
    <source>
        <dbReference type="EMBL" id="MBB3773077.1"/>
    </source>
</evidence>
<reference evidence="2 3" key="1">
    <citation type="submission" date="2020-08" db="EMBL/GenBank/DDBJ databases">
        <title>Genomic Encyclopedia of Type Strains, Phase IV (KMG-IV): sequencing the most valuable type-strain genomes for metagenomic binning, comparative biology and taxonomic classification.</title>
        <authorList>
            <person name="Goeker M."/>
        </authorList>
    </citation>
    <scope>NUCLEOTIDE SEQUENCE [LARGE SCALE GENOMIC DNA]</scope>
    <source>
        <strain evidence="2 3">DSM 5895</strain>
    </source>
</reference>
<protein>
    <submittedName>
        <fullName evidence="2">Localization factor PodJL</fullName>
    </submittedName>
</protein>
<feature type="compositionally biased region" description="Basic and acidic residues" evidence="1">
    <location>
        <begin position="143"/>
        <end position="157"/>
    </location>
</feature>
<dbReference type="InterPro" id="IPR052945">
    <property type="entry name" value="Mitotic_Regulator"/>
</dbReference>
<evidence type="ECO:0000256" key="1">
    <source>
        <dbReference type="SAM" id="MobiDB-lite"/>
    </source>
</evidence>
<feature type="region of interest" description="Disordered" evidence="1">
    <location>
        <begin position="78"/>
        <end position="104"/>
    </location>
</feature>
<feature type="compositionally biased region" description="Basic and acidic residues" evidence="1">
    <location>
        <begin position="736"/>
        <end position="749"/>
    </location>
</feature>